<dbReference type="GO" id="GO:0004803">
    <property type="term" value="F:transposase activity"/>
    <property type="evidence" value="ECO:0007669"/>
    <property type="project" value="UniProtKB-UniRule"/>
</dbReference>
<protein>
    <recommendedName>
        <fullName evidence="6">Mutator family transposase</fullName>
    </recommendedName>
</protein>
<dbReference type="AlphaFoldDB" id="A0A073ING2"/>
<keyword evidence="3 6" id="KW-0815">Transposition</keyword>
<gene>
    <name evidence="7" type="ORF">EH55_08005</name>
</gene>
<dbReference type="Pfam" id="PF00872">
    <property type="entry name" value="Transposase_mut"/>
    <property type="match status" value="1"/>
</dbReference>
<sequence>MAKRTSPLGEAGSKKLREMIKEYDIRTMDDVHNFVKMLTAETIQTALDAELENELGYSKYDYKNKNTDNSRNGYSSKTVQGSMGEVDISVPRDRNGESEPQLVKKHQTDVSSIEDKIIFLYSQGVSTRDIQKTMNEMYGIDVDDGRVSKITDKLLPVIREWHERPLQAVYAHLILDAVHYSVRDNGSVVKKAAYVIIGTDLEGHKDVLGIWIGASESSKYWLAVLNGLKNRGVRDILIASVDGLTGFVEAINRAFPDTEVQRCVIHQIRSSTKYVSYKDVKKFVSDLKPIYKAPTEEIAIEALESLENEWGKKYPLAVRSWKNNWNELSVMFKYSPEIRRMIYTTNAIENFNRQLRKVTKTKSAFVSDDALMKMLYLVTMRVSDKWTMPIQNWASILDNLMIHFGDRVKLIY</sequence>
<keyword evidence="5 6" id="KW-0233">DNA recombination</keyword>
<evidence type="ECO:0000256" key="5">
    <source>
        <dbReference type="ARBA" id="ARBA00023172"/>
    </source>
</evidence>
<dbReference type="OrthoDB" id="85408at2"/>
<keyword evidence="6" id="KW-0814">Transposable element</keyword>
<organism evidence="7 8">
    <name type="scientific">Synergistes jonesii</name>
    <dbReference type="NCBI Taxonomy" id="2754"/>
    <lineage>
        <taxon>Bacteria</taxon>
        <taxon>Thermotogati</taxon>
        <taxon>Synergistota</taxon>
        <taxon>Synergistia</taxon>
        <taxon>Synergistales</taxon>
        <taxon>Synergistaceae</taxon>
        <taxon>Synergistes</taxon>
    </lineage>
</organism>
<dbReference type="GO" id="GO:0003677">
    <property type="term" value="F:DNA binding"/>
    <property type="evidence" value="ECO:0007669"/>
    <property type="project" value="UniProtKB-UniRule"/>
</dbReference>
<comment type="function">
    <text evidence="1 6">Required for the transposition of the insertion element.</text>
</comment>
<evidence type="ECO:0000256" key="3">
    <source>
        <dbReference type="ARBA" id="ARBA00022578"/>
    </source>
</evidence>
<comment type="caution">
    <text evidence="7">The sequence shown here is derived from an EMBL/GenBank/DDBJ whole genome shotgun (WGS) entry which is preliminary data.</text>
</comment>
<evidence type="ECO:0000256" key="1">
    <source>
        <dbReference type="ARBA" id="ARBA00002190"/>
    </source>
</evidence>
<comment type="similarity">
    <text evidence="2 6">Belongs to the transposase mutator family.</text>
</comment>
<dbReference type="PROSITE" id="PS01007">
    <property type="entry name" value="TRANSPOSASE_MUTATOR"/>
    <property type="match status" value="1"/>
</dbReference>
<dbReference type="GeneID" id="90984181"/>
<name>A0A073ING2_9BACT</name>
<dbReference type="GO" id="GO:0006313">
    <property type="term" value="P:DNA transposition"/>
    <property type="evidence" value="ECO:0007669"/>
    <property type="project" value="UniProtKB-UniRule"/>
</dbReference>
<evidence type="ECO:0000256" key="6">
    <source>
        <dbReference type="RuleBase" id="RU365089"/>
    </source>
</evidence>
<dbReference type="RefSeq" id="WP_051682817.1">
    <property type="nucleotide sequence ID" value="NZ_JMKI01000037.1"/>
</dbReference>
<keyword evidence="4 6" id="KW-0238">DNA-binding</keyword>
<dbReference type="PANTHER" id="PTHR33217:SF8">
    <property type="entry name" value="MUTATOR FAMILY TRANSPOSASE"/>
    <property type="match status" value="1"/>
</dbReference>
<proteinExistence type="inferred from homology"/>
<dbReference type="InterPro" id="IPR001207">
    <property type="entry name" value="Transposase_mutator"/>
</dbReference>
<dbReference type="PANTHER" id="PTHR33217">
    <property type="entry name" value="TRANSPOSASE FOR INSERTION SEQUENCE ELEMENT IS1081"/>
    <property type="match status" value="1"/>
</dbReference>
<dbReference type="NCBIfam" id="NF033543">
    <property type="entry name" value="transpos_IS256"/>
    <property type="match status" value="1"/>
</dbReference>
<keyword evidence="8" id="KW-1185">Reference proteome</keyword>
<evidence type="ECO:0000313" key="7">
    <source>
        <dbReference type="EMBL" id="KEJ91903.1"/>
    </source>
</evidence>
<dbReference type="eggNOG" id="COG3328">
    <property type="taxonomic scope" value="Bacteria"/>
</dbReference>
<evidence type="ECO:0000256" key="4">
    <source>
        <dbReference type="ARBA" id="ARBA00023125"/>
    </source>
</evidence>
<accession>A0A073ING2</accession>
<evidence type="ECO:0000313" key="8">
    <source>
        <dbReference type="Proteomes" id="UP000027665"/>
    </source>
</evidence>
<dbReference type="Proteomes" id="UP000027665">
    <property type="component" value="Unassembled WGS sequence"/>
</dbReference>
<reference evidence="7 8" key="1">
    <citation type="submission" date="2014-04" db="EMBL/GenBank/DDBJ databases">
        <title>Draft Genome Sequence of Synergistes jonesii.</title>
        <authorList>
            <person name="Coil D.A."/>
            <person name="Eisen J.A."/>
            <person name="Holland-Moritz H.E."/>
        </authorList>
    </citation>
    <scope>NUCLEOTIDE SEQUENCE [LARGE SCALE GENOMIC DNA]</scope>
    <source>
        <strain evidence="7 8">78-1</strain>
    </source>
</reference>
<dbReference type="EMBL" id="JMKI01000037">
    <property type="protein sequence ID" value="KEJ91903.1"/>
    <property type="molecule type" value="Genomic_DNA"/>
</dbReference>
<evidence type="ECO:0000256" key="2">
    <source>
        <dbReference type="ARBA" id="ARBA00010961"/>
    </source>
</evidence>